<dbReference type="Gene3D" id="1.20.120.1630">
    <property type="match status" value="1"/>
</dbReference>
<keyword evidence="8" id="KW-0492">Microsome</keyword>
<evidence type="ECO:0000256" key="7">
    <source>
        <dbReference type="ARBA" id="ARBA00022824"/>
    </source>
</evidence>
<dbReference type="GO" id="GO:0047751">
    <property type="term" value="F:3-oxo-5-alpha-steroid 4-dehydrogenase (NADP+) activity"/>
    <property type="evidence" value="ECO:0007669"/>
    <property type="project" value="UniProtKB-EC"/>
</dbReference>
<feature type="transmembrane region" description="Helical" evidence="19">
    <location>
        <begin position="151"/>
        <end position="171"/>
    </location>
</feature>
<comment type="similarity">
    <text evidence="3">Belongs to the steroid 5-alpha reductase family.</text>
</comment>
<dbReference type="EC" id="1.3.1.22" evidence="4"/>
<dbReference type="PROSITE" id="PS50244">
    <property type="entry name" value="S5A_REDUCTASE"/>
    <property type="match status" value="1"/>
</dbReference>
<keyword evidence="10 19" id="KW-1133">Transmembrane helix</keyword>
<protein>
    <recommendedName>
        <fullName evidence="15">3-oxo-5-alpha-steroid 4-dehydrogenase 1</fullName>
        <ecNumber evidence="4">1.3.1.22</ecNumber>
    </recommendedName>
    <alternativeName>
        <fullName evidence="16">SR type 1</fullName>
    </alternativeName>
    <alternativeName>
        <fullName evidence="17">Steroid 5-alpha-reductase 1</fullName>
    </alternativeName>
</protein>
<gene>
    <name evidence="21" type="ORF">AB1Y20_019004</name>
</gene>
<keyword evidence="11" id="KW-0560">Oxidoreductase</keyword>
<comment type="subcellular location">
    <subcellularLocation>
        <location evidence="1">Endoplasmic reticulum membrane</location>
        <topology evidence="1">Multi-pass membrane protein</topology>
    </subcellularLocation>
    <subcellularLocation>
        <location evidence="2">Microsome membrane</location>
    </subcellularLocation>
</comment>
<keyword evidence="7" id="KW-0256">Endoplasmic reticulum</keyword>
<feature type="transmembrane region" description="Helical" evidence="19">
    <location>
        <begin position="19"/>
        <end position="40"/>
    </location>
</feature>
<evidence type="ECO:0000256" key="17">
    <source>
        <dbReference type="ARBA" id="ARBA00042579"/>
    </source>
</evidence>
<evidence type="ECO:0000256" key="11">
    <source>
        <dbReference type="ARBA" id="ARBA00023002"/>
    </source>
</evidence>
<keyword evidence="22" id="KW-1185">Reference proteome</keyword>
<dbReference type="InterPro" id="IPR001104">
    <property type="entry name" value="3-oxo-5_a-steroid_4-DH_C"/>
</dbReference>
<dbReference type="GO" id="GO:0006694">
    <property type="term" value="P:steroid biosynthetic process"/>
    <property type="evidence" value="ECO:0007669"/>
    <property type="project" value="TreeGrafter"/>
</dbReference>
<name>A0AB34JU41_PRYPA</name>
<evidence type="ECO:0000313" key="21">
    <source>
        <dbReference type="EMBL" id="KAL1524094.1"/>
    </source>
</evidence>
<dbReference type="InterPro" id="IPR016636">
    <property type="entry name" value="3-oxo-5-alpha-steroid_4-DH"/>
</dbReference>
<dbReference type="Proteomes" id="UP001515480">
    <property type="component" value="Unassembled WGS sequence"/>
</dbReference>
<dbReference type="PANTHER" id="PTHR10556">
    <property type="entry name" value="3-OXO-5-ALPHA-STEROID 4-DEHYDROGENASE"/>
    <property type="match status" value="1"/>
</dbReference>
<evidence type="ECO:0000256" key="2">
    <source>
        <dbReference type="ARBA" id="ARBA00004524"/>
    </source>
</evidence>
<evidence type="ECO:0000256" key="6">
    <source>
        <dbReference type="ARBA" id="ARBA00022782"/>
    </source>
</evidence>
<evidence type="ECO:0000313" key="22">
    <source>
        <dbReference type="Proteomes" id="UP001515480"/>
    </source>
</evidence>
<accession>A0AB34JU41</accession>
<evidence type="ECO:0000256" key="13">
    <source>
        <dbReference type="ARBA" id="ARBA00023136"/>
    </source>
</evidence>
<comment type="function">
    <text evidence="14">Converts testosterone into 5-alpha-dihydrotestosterone and progesterone or corticosterone into their corresponding 5-alpha-3-oxosteroids. It plays a central role in sexual differentiation and androgen physiology.</text>
</comment>
<organism evidence="21 22">
    <name type="scientific">Prymnesium parvum</name>
    <name type="common">Toxic golden alga</name>
    <dbReference type="NCBI Taxonomy" id="97485"/>
    <lineage>
        <taxon>Eukaryota</taxon>
        <taxon>Haptista</taxon>
        <taxon>Haptophyta</taxon>
        <taxon>Prymnesiophyceae</taxon>
        <taxon>Prymnesiales</taxon>
        <taxon>Prymnesiaceae</taxon>
        <taxon>Prymnesium</taxon>
    </lineage>
</organism>
<proteinExistence type="inferred from homology"/>
<evidence type="ECO:0000256" key="18">
    <source>
        <dbReference type="ARBA" id="ARBA00049166"/>
    </source>
</evidence>
<evidence type="ECO:0000256" key="8">
    <source>
        <dbReference type="ARBA" id="ARBA00022848"/>
    </source>
</evidence>
<evidence type="ECO:0000256" key="15">
    <source>
        <dbReference type="ARBA" id="ARBA00039428"/>
    </source>
</evidence>
<dbReference type="InterPro" id="IPR039357">
    <property type="entry name" value="SRD5A/TECR"/>
</dbReference>
<evidence type="ECO:0000256" key="1">
    <source>
        <dbReference type="ARBA" id="ARBA00004477"/>
    </source>
</evidence>
<keyword evidence="5 19" id="KW-0812">Transmembrane</keyword>
<evidence type="ECO:0000256" key="4">
    <source>
        <dbReference type="ARBA" id="ARBA00012049"/>
    </source>
</evidence>
<evidence type="ECO:0000256" key="19">
    <source>
        <dbReference type="SAM" id="Phobius"/>
    </source>
</evidence>
<evidence type="ECO:0000259" key="20">
    <source>
        <dbReference type="Pfam" id="PF02544"/>
    </source>
</evidence>
<dbReference type="GO" id="GO:0030154">
    <property type="term" value="P:cell differentiation"/>
    <property type="evidence" value="ECO:0007669"/>
    <property type="project" value="UniProtKB-KW"/>
</dbReference>
<dbReference type="PIRSF" id="PIRSF015596">
    <property type="entry name" value="5_alpha-SR2"/>
    <property type="match status" value="1"/>
</dbReference>
<evidence type="ECO:0000256" key="16">
    <source>
        <dbReference type="ARBA" id="ARBA00041664"/>
    </source>
</evidence>
<evidence type="ECO:0000256" key="12">
    <source>
        <dbReference type="ARBA" id="ARBA00023098"/>
    </source>
</evidence>
<feature type="transmembrane region" description="Helical" evidence="19">
    <location>
        <begin position="121"/>
        <end position="139"/>
    </location>
</feature>
<dbReference type="Pfam" id="PF02544">
    <property type="entry name" value="Steroid_dh"/>
    <property type="match status" value="1"/>
</dbReference>
<comment type="caution">
    <text evidence="21">The sequence shown here is derived from an EMBL/GenBank/DDBJ whole genome shotgun (WGS) entry which is preliminary data.</text>
</comment>
<evidence type="ECO:0000256" key="5">
    <source>
        <dbReference type="ARBA" id="ARBA00022692"/>
    </source>
</evidence>
<dbReference type="GO" id="GO:0005789">
    <property type="term" value="C:endoplasmic reticulum membrane"/>
    <property type="evidence" value="ECO:0007669"/>
    <property type="project" value="UniProtKB-SubCell"/>
</dbReference>
<keyword evidence="6" id="KW-0221">Differentiation</keyword>
<evidence type="ECO:0000256" key="9">
    <source>
        <dbReference type="ARBA" id="ARBA00022857"/>
    </source>
</evidence>
<dbReference type="EMBL" id="JBGBPQ010000005">
    <property type="protein sequence ID" value="KAL1524094.1"/>
    <property type="molecule type" value="Genomic_DNA"/>
</dbReference>
<dbReference type="PANTHER" id="PTHR10556:SF57">
    <property type="entry name" value="3-OXO-5-ALPHA-STEROID 4-DEHYDROGENASE 1"/>
    <property type="match status" value="1"/>
</dbReference>
<dbReference type="AlphaFoldDB" id="A0AB34JU41"/>
<evidence type="ECO:0000256" key="3">
    <source>
        <dbReference type="ARBA" id="ARBA00007742"/>
    </source>
</evidence>
<feature type="transmembrane region" description="Helical" evidence="19">
    <location>
        <begin position="213"/>
        <end position="237"/>
    </location>
</feature>
<dbReference type="FunFam" id="1.20.120.1630:FF:000002">
    <property type="entry name" value="Steroid 5 alpha-reductase 1"/>
    <property type="match status" value="1"/>
</dbReference>
<evidence type="ECO:0000256" key="10">
    <source>
        <dbReference type="ARBA" id="ARBA00022989"/>
    </source>
</evidence>
<reference evidence="21 22" key="1">
    <citation type="journal article" date="2024" name="Science">
        <title>Giant polyketide synthase enzymes in the biosynthesis of giant marine polyether toxins.</title>
        <authorList>
            <person name="Fallon T.R."/>
            <person name="Shende V.V."/>
            <person name="Wierzbicki I.H."/>
            <person name="Pendleton A.L."/>
            <person name="Watervoot N.F."/>
            <person name="Auber R.P."/>
            <person name="Gonzalez D.J."/>
            <person name="Wisecaver J.H."/>
            <person name="Moore B.S."/>
        </authorList>
    </citation>
    <scope>NUCLEOTIDE SEQUENCE [LARGE SCALE GENOMIC DNA]</scope>
    <source>
        <strain evidence="21 22">12B1</strain>
    </source>
</reference>
<comment type="catalytic activity">
    <reaction evidence="18">
        <text>androst-4-ene-3,17-dione + NADPH + H(+) = 5alpha-androstan-3,17-dione + NADP(+)</text>
        <dbReference type="Rhea" id="RHEA:50816"/>
        <dbReference type="ChEBI" id="CHEBI:15378"/>
        <dbReference type="ChEBI" id="CHEBI:15994"/>
        <dbReference type="ChEBI" id="CHEBI:16422"/>
        <dbReference type="ChEBI" id="CHEBI:57783"/>
        <dbReference type="ChEBI" id="CHEBI:58349"/>
    </reaction>
    <physiologicalReaction direction="left-to-right" evidence="18">
        <dbReference type="Rhea" id="RHEA:50817"/>
    </physiologicalReaction>
</comment>
<evidence type="ECO:0000256" key="14">
    <source>
        <dbReference type="ARBA" id="ARBA00037789"/>
    </source>
</evidence>
<keyword evidence="12" id="KW-0443">Lipid metabolism</keyword>
<keyword evidence="9" id="KW-0521">NADP</keyword>
<feature type="domain" description="3-oxo-5-alpha-steroid 4-dehydrogenase C-terminal" evidence="20">
    <location>
        <begin position="119"/>
        <end position="269"/>
    </location>
</feature>
<sequence>MFCDGGVCTEEELHAALGYLLLGSMLMSGVALTCGVVAPYGRYSSVRSFGFSWGRPLPARLAWAVQELPALLIPAALWATTRSSATESLPNRVLLLCFEAHYLNRSVFFPLTVRGGKPTPFGVFLMAFLFCSINAYLQGRYLTKFYTYPETWLTSPLFISGLTVMLFGAAVNAHSDHVLRTLRRPGETGYKIPKGGMFTYVSGANFFGEIVEWGGFAIASGFATPAVIFFVCTAANIGPRALQHHKWYIEKFKEEYTALNRCALIPFVL</sequence>
<keyword evidence="13 19" id="KW-0472">Membrane</keyword>